<protein>
    <submittedName>
        <fullName evidence="1">Uncharacterized protein</fullName>
    </submittedName>
</protein>
<gene>
    <name evidence="1" type="ORF">CY34DRAFT_35435</name>
</gene>
<accession>A0A0D0AJI7</accession>
<dbReference type="HOGENOM" id="CLU_2783014_0_0_1"/>
<keyword evidence="2" id="KW-1185">Reference proteome</keyword>
<organism evidence="1 2">
    <name type="scientific">Suillus luteus UH-Slu-Lm8-n1</name>
    <dbReference type="NCBI Taxonomy" id="930992"/>
    <lineage>
        <taxon>Eukaryota</taxon>
        <taxon>Fungi</taxon>
        <taxon>Dikarya</taxon>
        <taxon>Basidiomycota</taxon>
        <taxon>Agaricomycotina</taxon>
        <taxon>Agaricomycetes</taxon>
        <taxon>Agaricomycetidae</taxon>
        <taxon>Boletales</taxon>
        <taxon>Suillineae</taxon>
        <taxon>Suillaceae</taxon>
        <taxon>Suillus</taxon>
    </lineage>
</organism>
<feature type="non-terminal residue" evidence="1">
    <location>
        <position position="69"/>
    </location>
</feature>
<evidence type="ECO:0000313" key="1">
    <source>
        <dbReference type="EMBL" id="KIK32103.1"/>
    </source>
</evidence>
<name>A0A0D0AJI7_9AGAM</name>
<dbReference type="Proteomes" id="UP000054485">
    <property type="component" value="Unassembled WGS sequence"/>
</dbReference>
<reference evidence="1 2" key="1">
    <citation type="submission" date="2014-04" db="EMBL/GenBank/DDBJ databases">
        <authorList>
            <consortium name="DOE Joint Genome Institute"/>
            <person name="Kuo A."/>
            <person name="Ruytinx J."/>
            <person name="Rineau F."/>
            <person name="Colpaert J."/>
            <person name="Kohler A."/>
            <person name="Nagy L.G."/>
            <person name="Floudas D."/>
            <person name="Copeland A."/>
            <person name="Barry K.W."/>
            <person name="Cichocki N."/>
            <person name="Veneault-Fourrey C."/>
            <person name="LaButti K."/>
            <person name="Lindquist E.A."/>
            <person name="Lipzen A."/>
            <person name="Lundell T."/>
            <person name="Morin E."/>
            <person name="Murat C."/>
            <person name="Sun H."/>
            <person name="Tunlid A."/>
            <person name="Henrissat B."/>
            <person name="Grigoriev I.V."/>
            <person name="Hibbett D.S."/>
            <person name="Martin F."/>
            <person name="Nordberg H.P."/>
            <person name="Cantor M.N."/>
            <person name="Hua S.X."/>
        </authorList>
    </citation>
    <scope>NUCLEOTIDE SEQUENCE [LARGE SCALE GENOMIC DNA]</scope>
    <source>
        <strain evidence="1 2">UH-Slu-Lm8-n1</strain>
    </source>
</reference>
<feature type="non-terminal residue" evidence="1">
    <location>
        <position position="1"/>
    </location>
</feature>
<dbReference type="InParanoid" id="A0A0D0AJI7"/>
<dbReference type="AlphaFoldDB" id="A0A0D0AJI7"/>
<sequence length="69" mass="8115">GQLVQVYAIEIDNNFKTSRKIIPRWSAPHRIIAQRANSYSLETLEGFPMKGWYHARRLRMFLPRTGTLL</sequence>
<dbReference type="EMBL" id="KN836404">
    <property type="protein sequence ID" value="KIK32103.1"/>
    <property type="molecule type" value="Genomic_DNA"/>
</dbReference>
<dbReference type="OrthoDB" id="2615638at2759"/>
<reference evidence="2" key="2">
    <citation type="submission" date="2015-01" db="EMBL/GenBank/DDBJ databases">
        <title>Evolutionary Origins and Diversification of the Mycorrhizal Mutualists.</title>
        <authorList>
            <consortium name="DOE Joint Genome Institute"/>
            <consortium name="Mycorrhizal Genomics Consortium"/>
            <person name="Kohler A."/>
            <person name="Kuo A."/>
            <person name="Nagy L.G."/>
            <person name="Floudas D."/>
            <person name="Copeland A."/>
            <person name="Barry K.W."/>
            <person name="Cichocki N."/>
            <person name="Veneault-Fourrey C."/>
            <person name="LaButti K."/>
            <person name="Lindquist E.A."/>
            <person name="Lipzen A."/>
            <person name="Lundell T."/>
            <person name="Morin E."/>
            <person name="Murat C."/>
            <person name="Riley R."/>
            <person name="Ohm R."/>
            <person name="Sun H."/>
            <person name="Tunlid A."/>
            <person name="Henrissat B."/>
            <person name="Grigoriev I.V."/>
            <person name="Hibbett D.S."/>
            <person name="Martin F."/>
        </authorList>
    </citation>
    <scope>NUCLEOTIDE SEQUENCE [LARGE SCALE GENOMIC DNA]</scope>
    <source>
        <strain evidence="2">UH-Slu-Lm8-n1</strain>
    </source>
</reference>
<evidence type="ECO:0000313" key="2">
    <source>
        <dbReference type="Proteomes" id="UP000054485"/>
    </source>
</evidence>
<proteinExistence type="predicted"/>